<dbReference type="InterPro" id="IPR014718">
    <property type="entry name" value="GH-type_carb-bd"/>
</dbReference>
<evidence type="ECO:0000256" key="3">
    <source>
        <dbReference type="SAM" id="SignalP"/>
    </source>
</evidence>
<dbReference type="PANTHER" id="PTHR37322">
    <property type="match status" value="1"/>
</dbReference>
<keyword evidence="3" id="KW-0732">Signal</keyword>
<dbReference type="EMBL" id="JBHUJB010000089">
    <property type="protein sequence ID" value="MFD2160647.1"/>
    <property type="molecule type" value="Genomic_DNA"/>
</dbReference>
<dbReference type="PANTHER" id="PTHR37322:SF3">
    <property type="entry name" value="CHONDROITIN SULFATE ABC EXOLYASE"/>
    <property type="match status" value="1"/>
</dbReference>
<dbReference type="Pfam" id="PF09092">
    <property type="entry name" value="Lyase_N"/>
    <property type="match status" value="1"/>
</dbReference>
<feature type="domain" description="Lyase catalytic" evidence="6">
    <location>
        <begin position="218"/>
        <end position="566"/>
    </location>
</feature>
<feature type="domain" description="Polysaccharide lyase family 8 central" evidence="4">
    <location>
        <begin position="585"/>
        <end position="851"/>
    </location>
</feature>
<dbReference type="SUPFAM" id="SSF48230">
    <property type="entry name" value="Chondroitin AC/alginate lyase"/>
    <property type="match status" value="1"/>
</dbReference>
<dbReference type="Gene3D" id="2.60.220.10">
    <property type="entry name" value="Polysaccharide lyase family 8-like, C-terminal"/>
    <property type="match status" value="1"/>
</dbReference>
<feature type="chain" id="PRO_5047305693" evidence="3">
    <location>
        <begin position="22"/>
        <end position="998"/>
    </location>
</feature>
<feature type="signal peptide" evidence="3">
    <location>
        <begin position="1"/>
        <end position="21"/>
    </location>
</feature>
<evidence type="ECO:0000256" key="1">
    <source>
        <dbReference type="ARBA" id="ARBA00006699"/>
    </source>
</evidence>
<protein>
    <submittedName>
        <fullName evidence="7">Chondroitinase family polysaccharide lyase</fullName>
    </submittedName>
</protein>
<accession>A0ABW4ZGD1</accession>
<dbReference type="InterPro" id="IPR015176">
    <property type="entry name" value="Lyase_N"/>
</dbReference>
<evidence type="ECO:0000256" key="2">
    <source>
        <dbReference type="ARBA" id="ARBA00023239"/>
    </source>
</evidence>
<proteinExistence type="inferred from homology"/>
<organism evidence="7 8">
    <name type="scientific">Rubritalea tangerina</name>
    <dbReference type="NCBI Taxonomy" id="430798"/>
    <lineage>
        <taxon>Bacteria</taxon>
        <taxon>Pseudomonadati</taxon>
        <taxon>Verrucomicrobiota</taxon>
        <taxon>Verrucomicrobiia</taxon>
        <taxon>Verrucomicrobiales</taxon>
        <taxon>Rubritaleaceae</taxon>
        <taxon>Rubritalea</taxon>
    </lineage>
</organism>
<sequence>MTTAFTICSVLLLAFTKLSVANSPIVFDFENTLPPFENSEGVDIKRSSIEAVHGHHSLSIQWNGKGGTLKLTHPIEASNQIIKQRKHAAVFHLWIFSDSPQNHQKLRFEFGRNGSNTPDAWFDYTLNFSGWRTMMVPFNRMQGTPPAQFDWMQIRTPNGKPGKVAIDLLLPSTQFDRRHPSHDQSYQFTKDDPHSRIREGKPLDLYHQSIRQIPNPPISPQQSHTLKLLEDTLEATLLKSNTSPNLQAIRNKYAQYQITIKPDGSVNGRHIFYLHTTDIYKGLEIEESIRLELQYDLKNTGKLLLQLAKAWHFYQANQSEKQELAEMIINLNKLLLKSGWHLGHGQGTLHHFGYSSREYYTAGFLTRVLLEKHHLRDKVARSLQWFNDAHYCFAPFASTHYANLDYFNTLAKPQLQAILMTHNEGERFYALKQWRTMLCATITNDRHGNNGGFKEDGTAFHHWGHYPAYETGALNALASLFRVFSQTELRLSEEAYRSFHKALLSMRVMSNLYSWPRSISGRHPYPQDGLKAIRSAFLDFAHAGNPDNTLTIDPDVASAALRLFPELKDELPQCSPESSPNGHWTFPYAHMNAHRRADWLALARGHSRYVWASEIYGPVNHYGRYQSHGTLEILPLDGLAGSGVSEDGWDWSRPPGATITHLPIDQLPFEKVIMMPTTEETFVGSTHLNNTNGLFAMRLREKVEQGNPNSGLHALKSYSFFDDTIICLGSAISGPSPSYPVETVLFQQALPDRKSHTQLNTSQITKFPYSETTNAPCEIIDIMGNYYFVPSQDALNIKRQTQKSRYHYPSRKGYPVSSTQGNPHTQGDYQVAYLNHGITPTNAKYHYSILVNPTKERANAFRNNSNIKILQHDDKAHVVQHKQSTTYALFTPHPPKAKSPILKISAPCLIMTHETDASLQLNLCDPDLRMPGNEGGMIPGEIFVKPGNGNEQATFSITLKGIYSLSQGDAAEISHTSDTTTLRCTTRRGRTLSWTLNK</sequence>
<dbReference type="InterPro" id="IPR015177">
    <property type="entry name" value="Lyase_catalyt"/>
</dbReference>
<evidence type="ECO:0000259" key="5">
    <source>
        <dbReference type="Pfam" id="PF09092"/>
    </source>
</evidence>
<dbReference type="InterPro" id="IPR008929">
    <property type="entry name" value="Chondroitin_lyas"/>
</dbReference>
<comment type="similarity">
    <text evidence="1">Belongs to the polysaccharide lyase 8 family.</text>
</comment>
<evidence type="ECO:0000313" key="7">
    <source>
        <dbReference type="EMBL" id="MFD2160647.1"/>
    </source>
</evidence>
<dbReference type="Pfam" id="PF09093">
    <property type="entry name" value="Lyase_catalyt"/>
    <property type="match status" value="1"/>
</dbReference>
<dbReference type="Proteomes" id="UP001597389">
    <property type="component" value="Unassembled WGS sequence"/>
</dbReference>
<name>A0ABW4ZGD1_9BACT</name>
<comment type="caution">
    <text evidence="7">The sequence shown here is derived from an EMBL/GenBank/DDBJ whole genome shotgun (WGS) entry which is preliminary data.</text>
</comment>
<dbReference type="Gene3D" id="2.70.98.10">
    <property type="match status" value="1"/>
</dbReference>
<feature type="domain" description="Lyase N-terminal" evidence="5">
    <location>
        <begin position="26"/>
        <end position="184"/>
    </location>
</feature>
<keyword evidence="8" id="KW-1185">Reference proteome</keyword>
<dbReference type="SUPFAM" id="SSF74650">
    <property type="entry name" value="Galactose mutarotase-like"/>
    <property type="match status" value="1"/>
</dbReference>
<dbReference type="Gene3D" id="1.50.10.100">
    <property type="entry name" value="Chondroitin AC/alginate lyase"/>
    <property type="match status" value="1"/>
</dbReference>
<gene>
    <name evidence="7" type="ORF">ACFSW8_17215</name>
</gene>
<dbReference type="RefSeq" id="WP_377178865.1">
    <property type="nucleotide sequence ID" value="NZ_JBHUJB010000089.1"/>
</dbReference>
<dbReference type="SUPFAM" id="SSF49863">
    <property type="entry name" value="Hyaluronate lyase-like, C-terminal domain"/>
    <property type="match status" value="1"/>
</dbReference>
<reference evidence="8" key="1">
    <citation type="journal article" date="2019" name="Int. J. Syst. Evol. Microbiol.">
        <title>The Global Catalogue of Microorganisms (GCM) 10K type strain sequencing project: providing services to taxonomists for standard genome sequencing and annotation.</title>
        <authorList>
            <consortium name="The Broad Institute Genomics Platform"/>
            <consortium name="The Broad Institute Genome Sequencing Center for Infectious Disease"/>
            <person name="Wu L."/>
            <person name="Ma J."/>
        </authorList>
    </citation>
    <scope>NUCLEOTIDE SEQUENCE [LARGE SCALE GENOMIC DNA]</scope>
    <source>
        <strain evidence="8">CCUG 57942</strain>
    </source>
</reference>
<evidence type="ECO:0000313" key="8">
    <source>
        <dbReference type="Proteomes" id="UP001597389"/>
    </source>
</evidence>
<dbReference type="InterPro" id="IPR011071">
    <property type="entry name" value="Lyase_8-like_C"/>
</dbReference>
<dbReference type="InterPro" id="IPR003159">
    <property type="entry name" value="Lyase_8_central_dom"/>
</dbReference>
<keyword evidence="2 7" id="KW-0456">Lyase</keyword>
<dbReference type="Gene3D" id="2.60.120.430">
    <property type="entry name" value="Galactose-binding lectin"/>
    <property type="match status" value="1"/>
</dbReference>
<dbReference type="InterPro" id="IPR011013">
    <property type="entry name" value="Gal_mutarotase_sf_dom"/>
</dbReference>
<dbReference type="GO" id="GO:0016829">
    <property type="term" value="F:lyase activity"/>
    <property type="evidence" value="ECO:0007669"/>
    <property type="project" value="UniProtKB-KW"/>
</dbReference>
<evidence type="ECO:0000259" key="4">
    <source>
        <dbReference type="Pfam" id="PF02278"/>
    </source>
</evidence>
<dbReference type="InterPro" id="IPR039174">
    <property type="entry name" value="Chondroitin_ABC_lyase"/>
</dbReference>
<evidence type="ECO:0000259" key="6">
    <source>
        <dbReference type="Pfam" id="PF09093"/>
    </source>
</evidence>
<dbReference type="SUPFAM" id="SSF49785">
    <property type="entry name" value="Galactose-binding domain-like"/>
    <property type="match status" value="1"/>
</dbReference>
<dbReference type="InterPro" id="IPR008979">
    <property type="entry name" value="Galactose-bd-like_sf"/>
</dbReference>
<dbReference type="Pfam" id="PF02278">
    <property type="entry name" value="Lyase_8"/>
    <property type="match status" value="1"/>
</dbReference>